<evidence type="ECO:0000313" key="2">
    <source>
        <dbReference type="Proteomes" id="UP000463051"/>
    </source>
</evidence>
<dbReference type="InterPro" id="IPR029033">
    <property type="entry name" value="His_PPase_superfam"/>
</dbReference>
<gene>
    <name evidence="1" type="ORF">GJB61_06520</name>
</gene>
<dbReference type="Gene3D" id="3.40.50.1240">
    <property type="entry name" value="Phosphoglycerate mutase-like"/>
    <property type="match status" value="1"/>
</dbReference>
<reference evidence="1 2" key="1">
    <citation type="submission" date="2019-11" db="EMBL/GenBank/DDBJ databases">
        <title>Paenibacillus monticola sp. nov., a novel PGPR strain isolated from mountain sample in China.</title>
        <authorList>
            <person name="Zhao Q."/>
            <person name="Li H.-P."/>
            <person name="Zhang J.-L."/>
        </authorList>
    </citation>
    <scope>NUCLEOTIDE SEQUENCE [LARGE SCALE GENOMIC DNA]</scope>
    <source>
        <strain evidence="1 2">LC-T2</strain>
    </source>
</reference>
<evidence type="ECO:0000313" key="1">
    <source>
        <dbReference type="EMBL" id="MRN52650.1"/>
    </source>
</evidence>
<keyword evidence="2" id="KW-1185">Reference proteome</keyword>
<dbReference type="SUPFAM" id="SSF53254">
    <property type="entry name" value="Phosphoglycerate mutase-like"/>
    <property type="match status" value="1"/>
</dbReference>
<organism evidence="1 2">
    <name type="scientific">Paenibacillus monticola</name>
    <dbReference type="NCBI Taxonomy" id="2666075"/>
    <lineage>
        <taxon>Bacteria</taxon>
        <taxon>Bacillati</taxon>
        <taxon>Bacillota</taxon>
        <taxon>Bacilli</taxon>
        <taxon>Bacillales</taxon>
        <taxon>Paenibacillaceae</taxon>
        <taxon>Paenibacillus</taxon>
    </lineage>
</organism>
<dbReference type="RefSeq" id="WP_154117650.1">
    <property type="nucleotide sequence ID" value="NZ_WJXB01000002.1"/>
</dbReference>
<protein>
    <submittedName>
        <fullName evidence="1">Histidine phosphatase family protein</fullName>
    </submittedName>
</protein>
<dbReference type="AlphaFoldDB" id="A0A7X2H3D8"/>
<dbReference type="Proteomes" id="UP000463051">
    <property type="component" value="Unassembled WGS sequence"/>
</dbReference>
<name>A0A7X2H3D8_9BACL</name>
<proteinExistence type="predicted"/>
<comment type="caution">
    <text evidence="1">The sequence shown here is derived from an EMBL/GenBank/DDBJ whole genome shotgun (WGS) entry which is preliminary data.</text>
</comment>
<dbReference type="EMBL" id="WJXB01000002">
    <property type="protein sequence ID" value="MRN52650.1"/>
    <property type="molecule type" value="Genomic_DNA"/>
</dbReference>
<accession>A0A7X2H3D8</accession>
<dbReference type="InterPro" id="IPR013078">
    <property type="entry name" value="His_Pase_superF_clade-1"/>
</dbReference>
<sequence length="190" mass="22115">MKIGLVRHFKVVDHAERKWMFGKQFNKWVEQYNESDIQPIAYNGQEHVWDLCWSSDLSRAAHTAQLIYSGDITYTDQLREIDVAAVPLAGVKLHYFLWLLLGRMAWHFDHHSQPEGRTSTIRRAKELLDLLESNDASLNVLIVSHGVFMHVIVQELRRRGYKGASMINPRNGELYIHVKATHKEPESRNK</sequence>
<dbReference type="Pfam" id="PF00300">
    <property type="entry name" value="His_Phos_1"/>
    <property type="match status" value="1"/>
</dbReference>